<dbReference type="GO" id="GO:0072354">
    <property type="term" value="F:histone H3T3 kinase activity"/>
    <property type="evidence" value="ECO:0007669"/>
    <property type="project" value="TreeGrafter"/>
</dbReference>
<accession>A0A433Q475</accession>
<feature type="compositionally biased region" description="Basic and acidic residues" evidence="1">
    <location>
        <begin position="32"/>
        <end position="48"/>
    </location>
</feature>
<proteinExistence type="predicted"/>
<reference evidence="2 3" key="1">
    <citation type="journal article" date="2018" name="New Phytol.">
        <title>Phylogenomics of Endogonaceae and evolution of mycorrhizas within Mucoromycota.</title>
        <authorList>
            <person name="Chang Y."/>
            <person name="Desiro A."/>
            <person name="Na H."/>
            <person name="Sandor L."/>
            <person name="Lipzen A."/>
            <person name="Clum A."/>
            <person name="Barry K."/>
            <person name="Grigoriev I.V."/>
            <person name="Martin F.M."/>
            <person name="Stajich J.E."/>
            <person name="Smith M.E."/>
            <person name="Bonito G."/>
            <person name="Spatafora J.W."/>
        </authorList>
    </citation>
    <scope>NUCLEOTIDE SEQUENCE [LARGE SCALE GENOMIC DNA]</scope>
    <source>
        <strain evidence="2 3">AD002</strain>
    </source>
</reference>
<feature type="compositionally biased region" description="Low complexity" evidence="1">
    <location>
        <begin position="257"/>
        <end position="267"/>
    </location>
</feature>
<dbReference type="Proteomes" id="UP000274822">
    <property type="component" value="Unassembled WGS sequence"/>
</dbReference>
<feature type="compositionally biased region" description="Basic and acidic residues" evidence="1">
    <location>
        <begin position="679"/>
        <end position="692"/>
    </location>
</feature>
<protein>
    <recommendedName>
        <fullName evidence="4">Protein kinase domain-containing protein</fullName>
    </recommendedName>
</protein>
<dbReference type="PANTHER" id="PTHR24419">
    <property type="entry name" value="INTERLEUKIN-1 RECEPTOR-ASSOCIATED KINASE"/>
    <property type="match status" value="1"/>
</dbReference>
<dbReference type="GO" id="GO:0005634">
    <property type="term" value="C:nucleus"/>
    <property type="evidence" value="ECO:0007669"/>
    <property type="project" value="TreeGrafter"/>
</dbReference>
<sequence length="722" mass="78646">MDLGHNTRKIKTYGKKRTDRVVTITAWNNTLDPERSESLSRPQIHDDKENDPEVWDEKATLGILRPKQHSQTKDIPSSPSRHTKRAVKPARIPKVISSKPHLDPLSTRAPLAPKHISNFHHPSSPSPVAPKKNASPIVIRDITPSHSDDFSDSPFAAAGYSTPKPAKLSGKAATSTPKERATNTRTPAENNAAANQKRESKAVRRESGRRDVGRGREPLGMDDLDPFSTPPLSPIGPGSSCVSPITLLSSISPLPSLPTSSLATSTPRSHQILRGTELFSTPRRRSHLLSFHADATPKPEPEPETECDPHLRRLFALCEQKDSVSFEELLGETSLLLATKIGEATFAEVFLIPFPVPSSASSSPTRQAHSARPSRTVVAKIIPFAGIPLVNGQVQSSVADATQEARVTEGMGSVFGFVGVVSSFDFYAELLIDGVNRISHPSPIQSTAVCRGSYPSSFLNAWDSWDTENGSENDRPDYFSPEQLYLVLLLEYGGRDLERVKVAGWRQAAGVFWQVAAAVAGAEEVRAGLDGRGDIELELCRSYLTITITIHRDLHWGNILLRPTKEQEPGFDASGCVTVPLTDEKGKRRTVEVATHGMRACVIDYTLARMDGADGDVIYRDLMDLYDGTAPPQAVPRADPQTTLEGPKTLALPGSRGGGARMLRNTREVPRGGCAWEGGSRREEGEEQRYEEDTAGGGEGGERRWVREREGGGAMGDWEGRG</sequence>
<feature type="region of interest" description="Disordered" evidence="1">
    <location>
        <begin position="30"/>
        <end position="227"/>
    </location>
</feature>
<evidence type="ECO:0000256" key="1">
    <source>
        <dbReference type="SAM" id="MobiDB-lite"/>
    </source>
</evidence>
<dbReference type="Gene3D" id="1.10.510.10">
    <property type="entry name" value="Transferase(Phosphotransferase) domain 1"/>
    <property type="match status" value="2"/>
</dbReference>
<feature type="compositionally biased region" description="Polar residues" evidence="1">
    <location>
        <begin position="183"/>
        <end position="194"/>
    </location>
</feature>
<feature type="region of interest" description="Disordered" evidence="1">
    <location>
        <begin position="257"/>
        <end position="279"/>
    </location>
</feature>
<dbReference type="GO" id="GO:0005737">
    <property type="term" value="C:cytoplasm"/>
    <property type="evidence" value="ECO:0007669"/>
    <property type="project" value="TreeGrafter"/>
</dbReference>
<dbReference type="Pfam" id="PF12330">
    <property type="entry name" value="Haspin_kinase"/>
    <property type="match status" value="1"/>
</dbReference>
<dbReference type="GO" id="GO:0000278">
    <property type="term" value="P:mitotic cell cycle"/>
    <property type="evidence" value="ECO:0007669"/>
    <property type="project" value="TreeGrafter"/>
</dbReference>
<comment type="caution">
    <text evidence="2">The sequence shown here is derived from an EMBL/GenBank/DDBJ whole genome shotgun (WGS) entry which is preliminary data.</text>
</comment>
<name>A0A433Q475_9FUNG</name>
<feature type="compositionally biased region" description="Basic and acidic residues" evidence="1">
    <location>
        <begin position="196"/>
        <end position="219"/>
    </location>
</feature>
<dbReference type="GO" id="GO:0035556">
    <property type="term" value="P:intracellular signal transduction"/>
    <property type="evidence" value="ECO:0007669"/>
    <property type="project" value="TreeGrafter"/>
</dbReference>
<evidence type="ECO:0000313" key="3">
    <source>
        <dbReference type="Proteomes" id="UP000274822"/>
    </source>
</evidence>
<gene>
    <name evidence="2" type="ORF">BC938DRAFT_473361</name>
</gene>
<dbReference type="PANTHER" id="PTHR24419:SF18">
    <property type="entry name" value="SERINE_THREONINE-PROTEIN KINASE HASPIN"/>
    <property type="match status" value="1"/>
</dbReference>
<feature type="compositionally biased region" description="Basic and acidic residues" evidence="1">
    <location>
        <begin position="700"/>
        <end position="711"/>
    </location>
</feature>
<feature type="region of interest" description="Disordered" evidence="1">
    <location>
        <begin position="631"/>
        <end position="722"/>
    </location>
</feature>
<organism evidence="2 3">
    <name type="scientific">Jimgerdemannia flammicorona</name>
    <dbReference type="NCBI Taxonomy" id="994334"/>
    <lineage>
        <taxon>Eukaryota</taxon>
        <taxon>Fungi</taxon>
        <taxon>Fungi incertae sedis</taxon>
        <taxon>Mucoromycota</taxon>
        <taxon>Mucoromycotina</taxon>
        <taxon>Endogonomycetes</taxon>
        <taxon>Endogonales</taxon>
        <taxon>Endogonaceae</taxon>
        <taxon>Jimgerdemannia</taxon>
    </lineage>
</organism>
<keyword evidence="3" id="KW-1185">Reference proteome</keyword>
<dbReference type="AlphaFoldDB" id="A0A433Q475"/>
<dbReference type="EMBL" id="RBNJ01015533">
    <property type="protein sequence ID" value="RUS24586.1"/>
    <property type="molecule type" value="Genomic_DNA"/>
</dbReference>
<evidence type="ECO:0008006" key="4">
    <source>
        <dbReference type="Google" id="ProtNLM"/>
    </source>
</evidence>
<dbReference type="Gene3D" id="3.30.200.20">
    <property type="entry name" value="Phosphorylase Kinase, domain 1"/>
    <property type="match status" value="1"/>
</dbReference>
<evidence type="ECO:0000313" key="2">
    <source>
        <dbReference type="EMBL" id="RUS24586.1"/>
    </source>
</evidence>